<keyword evidence="9" id="KW-1185">Reference proteome</keyword>
<dbReference type="RefSeq" id="WP_073077467.1">
    <property type="nucleotide sequence ID" value="NZ_FRBL01000001.1"/>
</dbReference>
<evidence type="ECO:0000256" key="5">
    <source>
        <dbReference type="ARBA" id="ARBA00023237"/>
    </source>
</evidence>
<evidence type="ECO:0000259" key="6">
    <source>
        <dbReference type="Pfam" id="PF07980"/>
    </source>
</evidence>
<name>A0A1M6VWA9_9BACT</name>
<proteinExistence type="inferred from homology"/>
<dbReference type="EMBL" id="FRBL01000001">
    <property type="protein sequence ID" value="SHK85704.1"/>
    <property type="molecule type" value="Genomic_DNA"/>
</dbReference>
<reference evidence="8 9" key="1">
    <citation type="submission" date="2016-11" db="EMBL/GenBank/DDBJ databases">
        <authorList>
            <person name="Jaros S."/>
            <person name="Januszkiewicz K."/>
            <person name="Wedrychowicz H."/>
        </authorList>
    </citation>
    <scope>NUCLEOTIDE SEQUENCE [LARGE SCALE GENOMIC DNA]</scope>
    <source>
        <strain evidence="8 9">DSM 27406</strain>
    </source>
</reference>
<evidence type="ECO:0000256" key="3">
    <source>
        <dbReference type="ARBA" id="ARBA00022729"/>
    </source>
</evidence>
<evidence type="ECO:0000256" key="2">
    <source>
        <dbReference type="ARBA" id="ARBA00006275"/>
    </source>
</evidence>
<keyword evidence="4" id="KW-0472">Membrane</keyword>
<dbReference type="SUPFAM" id="SSF48452">
    <property type="entry name" value="TPR-like"/>
    <property type="match status" value="1"/>
</dbReference>
<dbReference type="InterPro" id="IPR033985">
    <property type="entry name" value="SusD-like_N"/>
</dbReference>
<evidence type="ECO:0000259" key="7">
    <source>
        <dbReference type="Pfam" id="PF14322"/>
    </source>
</evidence>
<dbReference type="CDD" id="cd08977">
    <property type="entry name" value="SusD"/>
    <property type="match status" value="1"/>
</dbReference>
<evidence type="ECO:0000256" key="1">
    <source>
        <dbReference type="ARBA" id="ARBA00004442"/>
    </source>
</evidence>
<dbReference type="Proteomes" id="UP000184420">
    <property type="component" value="Unassembled WGS sequence"/>
</dbReference>
<gene>
    <name evidence="8" type="ORF">SAMN05444266_101385</name>
</gene>
<evidence type="ECO:0000313" key="9">
    <source>
        <dbReference type="Proteomes" id="UP000184420"/>
    </source>
</evidence>
<dbReference type="InterPro" id="IPR011990">
    <property type="entry name" value="TPR-like_helical_dom_sf"/>
</dbReference>
<dbReference type="GO" id="GO:0009279">
    <property type="term" value="C:cell outer membrane"/>
    <property type="evidence" value="ECO:0007669"/>
    <property type="project" value="UniProtKB-SubCell"/>
</dbReference>
<dbReference type="Pfam" id="PF14322">
    <property type="entry name" value="SusD-like_3"/>
    <property type="match status" value="1"/>
</dbReference>
<keyword evidence="3" id="KW-0732">Signal</keyword>
<evidence type="ECO:0000313" key="8">
    <source>
        <dbReference type="EMBL" id="SHK85704.1"/>
    </source>
</evidence>
<organism evidence="8 9">
    <name type="scientific">Chitinophaga jiangningensis</name>
    <dbReference type="NCBI Taxonomy" id="1419482"/>
    <lineage>
        <taxon>Bacteria</taxon>
        <taxon>Pseudomonadati</taxon>
        <taxon>Bacteroidota</taxon>
        <taxon>Chitinophagia</taxon>
        <taxon>Chitinophagales</taxon>
        <taxon>Chitinophagaceae</taxon>
        <taxon>Chitinophaga</taxon>
    </lineage>
</organism>
<keyword evidence="5" id="KW-0998">Cell outer membrane</keyword>
<dbReference type="AlphaFoldDB" id="A0A1M6VWA9"/>
<dbReference type="InterPro" id="IPR012944">
    <property type="entry name" value="SusD_RagB_dom"/>
</dbReference>
<dbReference type="STRING" id="1419482.SAMN05444266_101385"/>
<accession>A0A1M6VWA9</accession>
<dbReference type="Gene3D" id="1.25.40.390">
    <property type="match status" value="1"/>
</dbReference>
<feature type="domain" description="RagB/SusD" evidence="6">
    <location>
        <begin position="281"/>
        <end position="393"/>
    </location>
</feature>
<comment type="subcellular location">
    <subcellularLocation>
        <location evidence="1">Cell outer membrane</location>
    </subcellularLocation>
</comment>
<protein>
    <submittedName>
        <fullName evidence="8">SusD family protein</fullName>
    </submittedName>
</protein>
<sequence length="427" mass="47677">MKKKLLPIILAGSMVFSSCSKLLDVKSHSAVATNTLSPDDVESFLNGIYNRVQNAPGPESYIMFDITGGNLINSGSTTDGGLNTFISNIMRPEQGLMSTAWNGYYSALYQINNLLESASQLRESTRKNEVLGITHFFRAYEYYNLVTRWGGVPVLEKNTANKVPRNTEAEVWAFIEKELQAAISTTPAYTNGSYNYVSNMAAKALMARVMLAQNKKTEAAAYAEEVIKSGFFQLDSFDKIFRALANTEIVFSFKNATIESSTNISTLFYTYAHPVKGSYVYRPTNEVMNLFTSTDTRRAMSVDTYQGLNVVNKYPSGQSGTDPLIVVRIAEMYLISAEAQGLSGLSRLNELRVARGLTAVSPSTEEDYLNTVLEERRKEFVGEGFRWFDLVRLNRTSDIGLAERESKFPLPMNELALNNLLQQNPKY</sequence>
<evidence type="ECO:0000256" key="4">
    <source>
        <dbReference type="ARBA" id="ARBA00023136"/>
    </source>
</evidence>
<dbReference type="Pfam" id="PF07980">
    <property type="entry name" value="SusD_RagB"/>
    <property type="match status" value="1"/>
</dbReference>
<feature type="domain" description="SusD-like N-terminal" evidence="7">
    <location>
        <begin position="23"/>
        <end position="211"/>
    </location>
</feature>
<dbReference type="PROSITE" id="PS51257">
    <property type="entry name" value="PROKAR_LIPOPROTEIN"/>
    <property type="match status" value="1"/>
</dbReference>
<comment type="similarity">
    <text evidence="2">Belongs to the SusD family.</text>
</comment>
<dbReference type="OrthoDB" id="5694214at2"/>